<keyword evidence="6" id="KW-0235">DNA replication</keyword>
<dbReference type="Pfam" id="PF14579">
    <property type="entry name" value="HHH_6"/>
    <property type="match status" value="1"/>
</dbReference>
<keyword evidence="5 10" id="KW-0548">Nucleotidyltransferase</keyword>
<dbReference type="NCBIfam" id="TIGR00594">
    <property type="entry name" value="polc"/>
    <property type="match status" value="1"/>
</dbReference>
<dbReference type="NCBIfam" id="NF005298">
    <property type="entry name" value="PRK06826.1"/>
    <property type="match status" value="1"/>
</dbReference>
<dbReference type="AlphaFoldDB" id="A0A7W8IGH3"/>
<dbReference type="Gene3D" id="1.10.10.1600">
    <property type="entry name" value="Bacterial DNA polymerase III alpha subunit, thumb domain"/>
    <property type="match status" value="1"/>
</dbReference>
<dbReference type="Pfam" id="PF02811">
    <property type="entry name" value="PHP"/>
    <property type="match status" value="1"/>
</dbReference>
<evidence type="ECO:0000256" key="2">
    <source>
        <dbReference type="ARBA" id="ARBA00012417"/>
    </source>
</evidence>
<evidence type="ECO:0000256" key="8">
    <source>
        <dbReference type="ARBA" id="ARBA00049244"/>
    </source>
</evidence>
<keyword evidence="11" id="KW-1185">Reference proteome</keyword>
<keyword evidence="7" id="KW-0239">DNA-directed DNA polymerase</keyword>
<dbReference type="InterPro" id="IPR004365">
    <property type="entry name" value="NA-bd_OB_tRNA"/>
</dbReference>
<name>A0A7W8IGH3_9BACT</name>
<dbReference type="GO" id="GO:0005737">
    <property type="term" value="C:cytoplasm"/>
    <property type="evidence" value="ECO:0007669"/>
    <property type="project" value="UniProtKB-SubCell"/>
</dbReference>
<organism evidence="10 11">
    <name type="scientific">Tunturiibacter empetritectus</name>
    <dbReference type="NCBI Taxonomy" id="3069691"/>
    <lineage>
        <taxon>Bacteria</taxon>
        <taxon>Pseudomonadati</taxon>
        <taxon>Acidobacteriota</taxon>
        <taxon>Terriglobia</taxon>
        <taxon>Terriglobales</taxon>
        <taxon>Acidobacteriaceae</taxon>
        <taxon>Tunturiibacter</taxon>
    </lineage>
</organism>
<dbReference type="InterPro" id="IPR011708">
    <property type="entry name" value="DNA_pol3_alpha_NTPase_dom"/>
</dbReference>
<dbReference type="CDD" id="cd12113">
    <property type="entry name" value="PHP_PolIIIA_DnaE3"/>
    <property type="match status" value="1"/>
</dbReference>
<dbReference type="InterPro" id="IPR029460">
    <property type="entry name" value="DNAPol_HHH"/>
</dbReference>
<sequence length="1182" mass="131358">MAAEFTHLHLHTDYSLLDGACDVDKLAGHLSKIGQTAAAMTDHGNIYGAVHFFDAMQKKGIKPILGCELYICKNDDHRAAPEGDKYNHLLVLAENQEGYRNLVRLTSEAALHGFYRKPRVSKDFLAKHSEGLIGFSGCLAGEVNQFLMEDKYEEAKRTAGFYQDVFGKGNYFLEIQDHGLAPDKGVCDALFKMERELDIPLIATNDSHYVAADDSRAHEILLCVQTAGSMNDPKRFKFDTQEFYIKSAEEMLRTFSQNPEVCARTMQFIERCNVKMMKVDNPFPDFVVPEGETLDSYFEQVCRKGLEMRLETAVAHLRSRGLLKKTIPEYHERLDRELNIIKQMKFPGYFMIVWDFIKYAREQKIPVGPGRGSAAGSLVAYVMQITDIDPLQNELLFERFLNPERVSMPDIDIDFCMNRRGEVIEYVNRKYGRDQVAQIITFNTMAAKAAIKDVGRALDMPYGEVDRIAKMIPPTIGITIDQALKDSPTLAGAYEGDPKIKELIDAALRLEGLVRGAGVHAAGVVIAPKPLTELVPVTRAKNDDIVTAYDMKAVEKMGLLKMDFLGLTTLTVIDDALKLIKSTTGTDVDMSTIPLDDATTYEQVYHRALTSGVFQFESGGMRDVLRRYKPNTVEDLTALNALYRPGPIQGGMIDDFIERKWGRRAVSYELPELEMILRETLGVIVYQEQVMQISNVLAGYSLGDSDLLRRAMGKKDPAEMAKQRDRFMSGAAANKHPKDTAGKIFDLMAQFAGYGFNKSHSAAYALLAYHTAWLKTHYPVEFMAALLTSETSKPENVVKYISECREMNISVVPPNVQVSDANFTPIDTPGGGAIGFGLAAIKNVGHNAIESIIAARTALQAAGKKGFSSLWEFCEKVDLRLLNKRVLESLIKAGAMDVFGGRAALCAALDKAMERAQKSQRDEAAGQHGLFGIFDADIHSPSSNNREEPLPSVAEWDEHTRLQNEKEVLGFFVSGHPMDKYREKLRNMKVVDTVTACEMKPEPQVFRRGRNEEPQNEISIAGVITGLKVAKSKRSGEMYAQASLEDTVGKIELIAFPQSYEKLAEKLKIDVPVVVRGVLRGEEDSAPKLAISSIQALEDVKIKLPDSLRIKVPLHNPDAALLEKLHAILVGAPGKGKLLLDLEEPGEFCAVLEPHNCLVAADRLFIDQVEELVGRGGVRIID</sequence>
<evidence type="ECO:0000256" key="7">
    <source>
        <dbReference type="ARBA" id="ARBA00022932"/>
    </source>
</evidence>
<dbReference type="InterPro" id="IPR004805">
    <property type="entry name" value="DnaE2/DnaE/PolC"/>
</dbReference>
<dbReference type="InterPro" id="IPR041931">
    <property type="entry name" value="DNA_pol3_alpha_thumb_dom"/>
</dbReference>
<dbReference type="Gene3D" id="3.20.20.140">
    <property type="entry name" value="Metal-dependent hydrolases"/>
    <property type="match status" value="1"/>
</dbReference>
<dbReference type="Gene3D" id="1.10.150.870">
    <property type="match status" value="1"/>
</dbReference>
<dbReference type="GO" id="GO:0008408">
    <property type="term" value="F:3'-5' exonuclease activity"/>
    <property type="evidence" value="ECO:0007669"/>
    <property type="project" value="InterPro"/>
</dbReference>
<dbReference type="GO" id="GO:0003676">
    <property type="term" value="F:nucleic acid binding"/>
    <property type="evidence" value="ECO:0007669"/>
    <property type="project" value="InterPro"/>
</dbReference>
<comment type="catalytic activity">
    <reaction evidence="8">
        <text>DNA(n) + a 2'-deoxyribonucleoside 5'-triphosphate = DNA(n+1) + diphosphate</text>
        <dbReference type="Rhea" id="RHEA:22508"/>
        <dbReference type="Rhea" id="RHEA-COMP:17339"/>
        <dbReference type="Rhea" id="RHEA-COMP:17340"/>
        <dbReference type="ChEBI" id="CHEBI:33019"/>
        <dbReference type="ChEBI" id="CHEBI:61560"/>
        <dbReference type="ChEBI" id="CHEBI:173112"/>
        <dbReference type="EC" id="2.7.7.7"/>
    </reaction>
</comment>
<dbReference type="InterPro" id="IPR040982">
    <property type="entry name" value="DNA_pol3_finger"/>
</dbReference>
<dbReference type="PANTHER" id="PTHR32294:SF0">
    <property type="entry name" value="DNA POLYMERASE III SUBUNIT ALPHA"/>
    <property type="match status" value="1"/>
</dbReference>
<feature type="domain" description="Polymerase/histidinol phosphatase N-terminal" evidence="9">
    <location>
        <begin position="6"/>
        <end position="73"/>
    </location>
</feature>
<evidence type="ECO:0000259" key="9">
    <source>
        <dbReference type="SMART" id="SM00481"/>
    </source>
</evidence>
<keyword evidence="4 10" id="KW-0808">Transferase</keyword>
<comment type="subcellular location">
    <subcellularLocation>
        <location evidence="1">Cytoplasm</location>
    </subcellularLocation>
</comment>
<dbReference type="Pfam" id="PF07733">
    <property type="entry name" value="DNA_pol3_alpha"/>
    <property type="match status" value="1"/>
</dbReference>
<dbReference type="GO" id="GO:0006260">
    <property type="term" value="P:DNA replication"/>
    <property type="evidence" value="ECO:0007669"/>
    <property type="project" value="UniProtKB-KW"/>
</dbReference>
<protein>
    <recommendedName>
        <fullName evidence="3">DNA polymerase III subunit alpha</fullName>
        <ecNumber evidence="2">2.7.7.7</ecNumber>
    </recommendedName>
</protein>
<dbReference type="InterPro" id="IPR004013">
    <property type="entry name" value="PHP_dom"/>
</dbReference>
<evidence type="ECO:0000313" key="10">
    <source>
        <dbReference type="EMBL" id="MBB5315788.1"/>
    </source>
</evidence>
<accession>A0A7W8IGH3</accession>
<dbReference type="CDD" id="cd04485">
    <property type="entry name" value="DnaE_OBF"/>
    <property type="match status" value="1"/>
</dbReference>
<dbReference type="Pfam" id="PF01336">
    <property type="entry name" value="tRNA_anti-codon"/>
    <property type="match status" value="1"/>
</dbReference>
<evidence type="ECO:0000256" key="4">
    <source>
        <dbReference type="ARBA" id="ARBA00022679"/>
    </source>
</evidence>
<dbReference type="Pfam" id="PF17657">
    <property type="entry name" value="DNA_pol3_finger"/>
    <property type="match status" value="1"/>
</dbReference>
<proteinExistence type="predicted"/>
<dbReference type="PANTHER" id="PTHR32294">
    <property type="entry name" value="DNA POLYMERASE III SUBUNIT ALPHA"/>
    <property type="match status" value="1"/>
</dbReference>
<evidence type="ECO:0000256" key="1">
    <source>
        <dbReference type="ARBA" id="ARBA00004496"/>
    </source>
</evidence>
<dbReference type="InterPro" id="IPR003141">
    <property type="entry name" value="Pol/His_phosphatase_N"/>
</dbReference>
<evidence type="ECO:0000256" key="5">
    <source>
        <dbReference type="ARBA" id="ARBA00022695"/>
    </source>
</evidence>
<comment type="caution">
    <text evidence="10">The sequence shown here is derived from an EMBL/GenBank/DDBJ whole genome shotgun (WGS) entry which is preliminary data.</text>
</comment>
<dbReference type="Proteomes" id="UP000568106">
    <property type="component" value="Unassembled WGS sequence"/>
</dbReference>
<dbReference type="NCBIfam" id="NF004226">
    <property type="entry name" value="PRK05673.1"/>
    <property type="match status" value="1"/>
</dbReference>
<evidence type="ECO:0000256" key="6">
    <source>
        <dbReference type="ARBA" id="ARBA00022705"/>
    </source>
</evidence>
<evidence type="ECO:0000313" key="11">
    <source>
        <dbReference type="Proteomes" id="UP000568106"/>
    </source>
</evidence>
<dbReference type="InterPro" id="IPR016195">
    <property type="entry name" value="Pol/histidinol_Pase-like"/>
</dbReference>
<evidence type="ECO:0000256" key="3">
    <source>
        <dbReference type="ARBA" id="ARBA00019114"/>
    </source>
</evidence>
<dbReference type="SMART" id="SM00481">
    <property type="entry name" value="POLIIIAc"/>
    <property type="match status" value="1"/>
</dbReference>
<dbReference type="GO" id="GO:0003887">
    <property type="term" value="F:DNA-directed DNA polymerase activity"/>
    <property type="evidence" value="ECO:0007669"/>
    <property type="project" value="UniProtKB-KW"/>
</dbReference>
<gene>
    <name evidence="10" type="ORF">HDF09_000438</name>
</gene>
<dbReference type="SUPFAM" id="SSF89550">
    <property type="entry name" value="PHP domain-like"/>
    <property type="match status" value="1"/>
</dbReference>
<reference evidence="10" key="1">
    <citation type="submission" date="2020-08" db="EMBL/GenBank/DDBJ databases">
        <title>Genomic Encyclopedia of Type Strains, Phase IV (KMG-V): Genome sequencing to study the core and pangenomes of soil and plant-associated prokaryotes.</title>
        <authorList>
            <person name="Whitman W."/>
        </authorList>
    </citation>
    <scope>NUCLEOTIDE SEQUENCE [LARGE SCALE GENOMIC DNA]</scope>
    <source>
        <strain evidence="10">M8UP27</strain>
    </source>
</reference>
<dbReference type="EC" id="2.7.7.7" evidence="2"/>
<dbReference type="EMBL" id="JACHDY010000001">
    <property type="protein sequence ID" value="MBB5315788.1"/>
    <property type="molecule type" value="Genomic_DNA"/>
</dbReference>